<evidence type="ECO:0000313" key="2">
    <source>
        <dbReference type="EMBL" id="PJE59678.1"/>
    </source>
</evidence>
<dbReference type="AlphaFoldDB" id="A0A2M8KID5"/>
<gene>
    <name evidence="2" type="ORF">COU85_02355</name>
</gene>
<dbReference type="Proteomes" id="UP000231086">
    <property type="component" value="Unassembled WGS sequence"/>
</dbReference>
<organism evidence="2 3">
    <name type="scientific">Candidatus Portnoybacteria bacterium CG10_big_fil_rev_8_21_14_0_10_44_7</name>
    <dbReference type="NCBI Taxonomy" id="1974816"/>
    <lineage>
        <taxon>Bacteria</taxon>
        <taxon>Candidatus Portnoyibacteriota</taxon>
    </lineage>
</organism>
<feature type="chain" id="PRO_5014650320" evidence="1">
    <location>
        <begin position="18"/>
        <end position="87"/>
    </location>
</feature>
<feature type="non-terminal residue" evidence="2">
    <location>
        <position position="87"/>
    </location>
</feature>
<reference evidence="3" key="1">
    <citation type="submission" date="2017-09" db="EMBL/GenBank/DDBJ databases">
        <title>Depth-based differentiation of microbial function through sediment-hosted aquifers and enrichment of novel symbionts in the deep terrestrial subsurface.</title>
        <authorList>
            <person name="Probst A.J."/>
            <person name="Ladd B."/>
            <person name="Jarett J.K."/>
            <person name="Geller-Mcgrath D.E."/>
            <person name="Sieber C.M.K."/>
            <person name="Emerson J.B."/>
            <person name="Anantharaman K."/>
            <person name="Thomas B.C."/>
            <person name="Malmstrom R."/>
            <person name="Stieglmeier M."/>
            <person name="Klingl A."/>
            <person name="Woyke T."/>
            <person name="Ryan C.M."/>
            <person name="Banfield J.F."/>
        </authorList>
    </citation>
    <scope>NUCLEOTIDE SEQUENCE [LARGE SCALE GENOMIC DNA]</scope>
</reference>
<proteinExistence type="predicted"/>
<keyword evidence="1" id="KW-0732">Signal</keyword>
<evidence type="ECO:0000256" key="1">
    <source>
        <dbReference type="SAM" id="SignalP"/>
    </source>
</evidence>
<protein>
    <submittedName>
        <fullName evidence="2">Uncharacterized protein</fullName>
    </submittedName>
</protein>
<evidence type="ECO:0000313" key="3">
    <source>
        <dbReference type="Proteomes" id="UP000231086"/>
    </source>
</evidence>
<name>A0A2M8KID5_9BACT</name>
<feature type="signal peptide" evidence="1">
    <location>
        <begin position="1"/>
        <end position="17"/>
    </location>
</feature>
<comment type="caution">
    <text evidence="2">The sequence shown here is derived from an EMBL/GenBank/DDBJ whole genome shotgun (WGS) entry which is preliminary data.</text>
</comment>
<sequence length="87" mass="9843">MRLIGFVLCVSFFSAMAASHTNAQEKKVRFSIKTDGVAVLSDDFRETMDIPGFSTEDKSVDVIASQEYFERLRDLGFDVKLIETQRS</sequence>
<accession>A0A2M8KID5</accession>
<dbReference type="EMBL" id="PFEA01000045">
    <property type="protein sequence ID" value="PJE59678.1"/>
    <property type="molecule type" value="Genomic_DNA"/>
</dbReference>